<reference evidence="1" key="1">
    <citation type="journal article" date="2015" name="Int. J. Syst. Evol. Microbiol.">
        <title>Rhizobium oryzicola sp. nov., potential plant-growth-promoting endophytic bacteria isolated from rice roots.</title>
        <authorList>
            <person name="Zhang X.X."/>
            <person name="Gao J.S."/>
            <person name="Cao Y.H."/>
            <person name="Sheirdil R.A."/>
            <person name="Wang X.C."/>
            <person name="Zhang L."/>
        </authorList>
    </citation>
    <scope>NUCLEOTIDE SEQUENCE</scope>
    <source>
        <strain evidence="1">05753</strain>
    </source>
</reference>
<evidence type="ECO:0000313" key="2">
    <source>
        <dbReference type="Proteomes" id="UP001169006"/>
    </source>
</evidence>
<sequence length="89" mass="10227">MSEDLLNLKFESDGPAVKIEKWAVARRAVPCLIGLPTSHPNIPDGYPLYTSELFFLDPRLKIARSFSRWYALGDEAEQGYWESRVPDQR</sequence>
<protein>
    <submittedName>
        <fullName evidence="1">Uncharacterized protein</fullName>
    </submittedName>
</protein>
<comment type="caution">
    <text evidence="1">The sequence shown here is derived from an EMBL/GenBank/DDBJ whole genome shotgun (WGS) entry which is preliminary data.</text>
</comment>
<dbReference type="EMBL" id="JAUKWQ010000019">
    <property type="protein sequence ID" value="MDO1585631.1"/>
    <property type="molecule type" value="Genomic_DNA"/>
</dbReference>
<dbReference type="Proteomes" id="UP001169006">
    <property type="component" value="Unassembled WGS sequence"/>
</dbReference>
<keyword evidence="2" id="KW-1185">Reference proteome</keyword>
<reference evidence="1" key="2">
    <citation type="submission" date="2023-07" db="EMBL/GenBank/DDBJ databases">
        <authorList>
            <person name="Sun H."/>
        </authorList>
    </citation>
    <scope>NUCLEOTIDE SEQUENCE</scope>
    <source>
        <strain evidence="1">05753</strain>
    </source>
</reference>
<gene>
    <name evidence="1" type="ORF">Q2T52_26390</name>
</gene>
<accession>A0ABT8T4X7</accession>
<organism evidence="1 2">
    <name type="scientific">Rhizobium oryzicola</name>
    <dbReference type="NCBI Taxonomy" id="1232668"/>
    <lineage>
        <taxon>Bacteria</taxon>
        <taxon>Pseudomonadati</taxon>
        <taxon>Pseudomonadota</taxon>
        <taxon>Alphaproteobacteria</taxon>
        <taxon>Hyphomicrobiales</taxon>
        <taxon>Rhizobiaceae</taxon>
        <taxon>Rhizobium/Agrobacterium group</taxon>
        <taxon>Rhizobium</taxon>
    </lineage>
</organism>
<evidence type="ECO:0000313" key="1">
    <source>
        <dbReference type="EMBL" id="MDO1585631.1"/>
    </source>
</evidence>
<dbReference type="RefSeq" id="WP_302079897.1">
    <property type="nucleotide sequence ID" value="NZ_JAUKWQ010000019.1"/>
</dbReference>
<name>A0ABT8T4X7_9HYPH</name>
<proteinExistence type="predicted"/>